<sequence>MPTLWLSSVRFVLGSSQAWFFNVTMCKCVSLCESTNVYTKSLWFMNRGTGRNDYDGRGAEHCYTVHFKHLVSR</sequence>
<proteinExistence type="predicted"/>
<dbReference type="AlphaFoldDB" id="A0A6B0U341"/>
<evidence type="ECO:0000256" key="1">
    <source>
        <dbReference type="SAM" id="SignalP"/>
    </source>
</evidence>
<feature type="signal peptide" evidence="1">
    <location>
        <begin position="1"/>
        <end position="18"/>
    </location>
</feature>
<keyword evidence="1" id="KW-0732">Signal</keyword>
<reference evidence="2" key="1">
    <citation type="submission" date="2019-12" db="EMBL/GenBank/DDBJ databases">
        <title>An insight into the sialome of adult female Ixodes ricinus ticks feeding for 6 days.</title>
        <authorList>
            <person name="Perner J."/>
            <person name="Ribeiro J.M.C."/>
        </authorList>
    </citation>
    <scope>NUCLEOTIDE SEQUENCE</scope>
    <source>
        <strain evidence="2">Semi-engorged</strain>
        <tissue evidence="2">Salivary glands</tissue>
    </source>
</reference>
<evidence type="ECO:0000313" key="2">
    <source>
        <dbReference type="EMBL" id="MXU83124.1"/>
    </source>
</evidence>
<protein>
    <submittedName>
        <fullName evidence="2">Putative secreted protein</fullName>
    </submittedName>
</protein>
<organism evidence="2">
    <name type="scientific">Ixodes ricinus</name>
    <name type="common">Common tick</name>
    <name type="synonym">Acarus ricinus</name>
    <dbReference type="NCBI Taxonomy" id="34613"/>
    <lineage>
        <taxon>Eukaryota</taxon>
        <taxon>Metazoa</taxon>
        <taxon>Ecdysozoa</taxon>
        <taxon>Arthropoda</taxon>
        <taxon>Chelicerata</taxon>
        <taxon>Arachnida</taxon>
        <taxon>Acari</taxon>
        <taxon>Parasitiformes</taxon>
        <taxon>Ixodida</taxon>
        <taxon>Ixodoidea</taxon>
        <taxon>Ixodidae</taxon>
        <taxon>Ixodinae</taxon>
        <taxon>Ixodes</taxon>
    </lineage>
</organism>
<feature type="chain" id="PRO_5025413197" evidence="1">
    <location>
        <begin position="19"/>
        <end position="73"/>
    </location>
</feature>
<name>A0A6B0U341_IXORI</name>
<accession>A0A6B0U341</accession>
<dbReference type="EMBL" id="GIFC01001041">
    <property type="protein sequence ID" value="MXU83124.1"/>
    <property type="molecule type" value="Transcribed_RNA"/>
</dbReference>